<dbReference type="InterPro" id="IPR006143">
    <property type="entry name" value="RND_pump_MFP"/>
</dbReference>
<feature type="coiled-coil region" evidence="4">
    <location>
        <begin position="153"/>
        <end position="203"/>
    </location>
</feature>
<feature type="region of interest" description="Disordered" evidence="5">
    <location>
        <begin position="278"/>
        <end position="307"/>
    </location>
</feature>
<organism evidence="7 8">
    <name type="scientific">Candidatus Blautia gallistercoris</name>
    <dbReference type="NCBI Taxonomy" id="2838490"/>
    <lineage>
        <taxon>Bacteria</taxon>
        <taxon>Bacillati</taxon>
        <taxon>Bacillota</taxon>
        <taxon>Clostridia</taxon>
        <taxon>Lachnospirales</taxon>
        <taxon>Lachnospiraceae</taxon>
        <taxon>Blautia</taxon>
    </lineage>
</organism>
<dbReference type="EMBL" id="DXEX01000167">
    <property type="protein sequence ID" value="HIX59573.1"/>
    <property type="molecule type" value="Genomic_DNA"/>
</dbReference>
<dbReference type="Gene3D" id="2.40.420.20">
    <property type="match status" value="1"/>
</dbReference>
<dbReference type="NCBIfam" id="TIGR01730">
    <property type="entry name" value="RND_mfp"/>
    <property type="match status" value="1"/>
</dbReference>
<evidence type="ECO:0000256" key="2">
    <source>
        <dbReference type="ARBA" id="ARBA00009477"/>
    </source>
</evidence>
<dbReference type="Gene3D" id="1.10.287.470">
    <property type="entry name" value="Helix hairpin bin"/>
    <property type="match status" value="1"/>
</dbReference>
<dbReference type="GO" id="GO:0016020">
    <property type="term" value="C:membrane"/>
    <property type="evidence" value="ECO:0007669"/>
    <property type="project" value="InterPro"/>
</dbReference>
<protein>
    <submittedName>
        <fullName evidence="7">Efflux RND transporter periplasmic adaptor subunit</fullName>
    </submittedName>
</protein>
<accession>A0A9D2B391</accession>
<dbReference type="PANTHER" id="PTHR32347:SF14">
    <property type="entry name" value="EFFLUX SYSTEM COMPONENT YKNX-RELATED"/>
    <property type="match status" value="1"/>
</dbReference>
<keyword evidence="3 4" id="KW-0175">Coiled coil</keyword>
<comment type="similarity">
    <text evidence="2">Belongs to the membrane fusion protein (MFP) (TC 8.A.1) family.</text>
</comment>
<evidence type="ECO:0000256" key="4">
    <source>
        <dbReference type="SAM" id="Coils"/>
    </source>
</evidence>
<dbReference type="InterPro" id="IPR050465">
    <property type="entry name" value="UPF0194_transport"/>
</dbReference>
<evidence type="ECO:0000256" key="3">
    <source>
        <dbReference type="ARBA" id="ARBA00023054"/>
    </source>
</evidence>
<evidence type="ECO:0000313" key="7">
    <source>
        <dbReference type="EMBL" id="HIX59573.1"/>
    </source>
</evidence>
<dbReference type="InterPro" id="IPR058627">
    <property type="entry name" value="MdtA-like_C"/>
</dbReference>
<evidence type="ECO:0000256" key="1">
    <source>
        <dbReference type="ARBA" id="ARBA00004196"/>
    </source>
</evidence>
<proteinExistence type="inferred from homology"/>
<dbReference type="Gene3D" id="2.40.30.170">
    <property type="match status" value="1"/>
</dbReference>
<name>A0A9D2B391_9FIRM</name>
<dbReference type="Gene3D" id="2.40.50.100">
    <property type="match status" value="1"/>
</dbReference>
<dbReference type="Proteomes" id="UP000886817">
    <property type="component" value="Unassembled WGS sequence"/>
</dbReference>
<dbReference type="Pfam" id="PF25967">
    <property type="entry name" value="RND-MFP_C"/>
    <property type="match status" value="1"/>
</dbReference>
<dbReference type="PANTHER" id="PTHR32347">
    <property type="entry name" value="EFFLUX SYSTEM COMPONENT YKNX-RELATED"/>
    <property type="match status" value="1"/>
</dbReference>
<sequence length="572" mass="61224">MKKKQNKVMIGIAAGVVVIAGALLVINQNAGAAETVPSVEVVAVSRGDVSQELDATGTVESQKKKTFFSPVNATIENMNVTAGDMVKKGEKLITFNLEDLEKENTRAELNALSGQYDTQNTIKKSNEAAAKQANAQANVDTLEGQVASWKQYVSDLRDRIAQVNAEAQAAAQQQTADAQAAVAEQEKQLQEQYQADLKVYQQETLPQYQSELKAALKTQNEKLSAYNQADMEYQLAFQTWSSAQTPENQAAVNEKEAVRTQAQIDLQTAQEAYQALEANPPEQPQKPQSLDEGAVQWGDGSLAGSGTVTADTSALQAELEEASSTLAELQSELASQEAVAESDAGTLTAEERAKLDVTNNLSELETKSTEELIEEGRKGIKAEFDGVISEASVTEGAAVTQGMQMFTLQSTEDVCVSINISKYDFDKLKEGQKADITLGSFSYEGTVEKISRIASVNEKGASMINAQVKIDNPDENIFLGVDAKVVVHAATAEDALLVPNSVINIGKDGSFCYVVEDGVIVGRPVETGIASDSETEILSGLDENDAVITDIGNFEEGDAVEAVAQETEQAAE</sequence>
<gene>
    <name evidence="7" type="ORF">IAA45_07660</name>
</gene>
<evidence type="ECO:0000313" key="8">
    <source>
        <dbReference type="Proteomes" id="UP000886817"/>
    </source>
</evidence>
<feature type="domain" description="Multidrug resistance protein MdtA-like C-terminal permuted SH3" evidence="6">
    <location>
        <begin position="494"/>
        <end position="550"/>
    </location>
</feature>
<comment type="caution">
    <text evidence="7">The sequence shown here is derived from an EMBL/GenBank/DDBJ whole genome shotgun (WGS) entry which is preliminary data.</text>
</comment>
<reference evidence="7" key="1">
    <citation type="journal article" date="2021" name="PeerJ">
        <title>Extensive microbial diversity within the chicken gut microbiome revealed by metagenomics and culture.</title>
        <authorList>
            <person name="Gilroy R."/>
            <person name="Ravi A."/>
            <person name="Getino M."/>
            <person name="Pursley I."/>
            <person name="Horton D.L."/>
            <person name="Alikhan N.F."/>
            <person name="Baker D."/>
            <person name="Gharbi K."/>
            <person name="Hall N."/>
            <person name="Watson M."/>
            <person name="Adriaenssens E.M."/>
            <person name="Foster-Nyarko E."/>
            <person name="Jarju S."/>
            <person name="Secka A."/>
            <person name="Antonio M."/>
            <person name="Oren A."/>
            <person name="Chaudhuri R.R."/>
            <person name="La Ragione R."/>
            <person name="Hildebrand F."/>
            <person name="Pallen M.J."/>
        </authorList>
    </citation>
    <scope>NUCLEOTIDE SEQUENCE</scope>
    <source>
        <strain evidence="7">ChiSjej1B19-8411</strain>
    </source>
</reference>
<reference evidence="7" key="2">
    <citation type="submission" date="2021-04" db="EMBL/GenBank/DDBJ databases">
        <authorList>
            <person name="Gilroy R."/>
        </authorList>
    </citation>
    <scope>NUCLEOTIDE SEQUENCE</scope>
    <source>
        <strain evidence="7">ChiSjej1B19-8411</strain>
    </source>
</reference>
<dbReference type="GO" id="GO:0022857">
    <property type="term" value="F:transmembrane transporter activity"/>
    <property type="evidence" value="ECO:0007669"/>
    <property type="project" value="InterPro"/>
</dbReference>
<feature type="coiled-coil region" evidence="4">
    <location>
        <begin position="312"/>
        <end position="367"/>
    </location>
</feature>
<dbReference type="SUPFAM" id="SSF111369">
    <property type="entry name" value="HlyD-like secretion proteins"/>
    <property type="match status" value="1"/>
</dbReference>
<evidence type="ECO:0000259" key="6">
    <source>
        <dbReference type="Pfam" id="PF25967"/>
    </source>
</evidence>
<comment type="subcellular location">
    <subcellularLocation>
        <location evidence="1">Cell envelope</location>
    </subcellularLocation>
</comment>
<dbReference type="AlphaFoldDB" id="A0A9D2B391"/>
<evidence type="ECO:0000256" key="5">
    <source>
        <dbReference type="SAM" id="MobiDB-lite"/>
    </source>
</evidence>
<dbReference type="GO" id="GO:0030313">
    <property type="term" value="C:cell envelope"/>
    <property type="evidence" value="ECO:0007669"/>
    <property type="project" value="UniProtKB-SubCell"/>
</dbReference>